<evidence type="ECO:0000256" key="1">
    <source>
        <dbReference type="SAM" id="MobiDB-lite"/>
    </source>
</evidence>
<feature type="region of interest" description="Disordered" evidence="1">
    <location>
        <begin position="112"/>
        <end position="132"/>
    </location>
</feature>
<name>A0AAD2CW83_EUPCR</name>
<protein>
    <submittedName>
        <fullName evidence="2">Uncharacterized protein</fullName>
    </submittedName>
</protein>
<reference evidence="2" key="1">
    <citation type="submission" date="2023-07" db="EMBL/GenBank/DDBJ databases">
        <authorList>
            <consortium name="AG Swart"/>
            <person name="Singh M."/>
            <person name="Singh A."/>
            <person name="Seah K."/>
            <person name="Emmerich C."/>
        </authorList>
    </citation>
    <scope>NUCLEOTIDE SEQUENCE</scope>
    <source>
        <strain evidence="2">DP1</strain>
    </source>
</reference>
<dbReference type="Proteomes" id="UP001295684">
    <property type="component" value="Unassembled WGS sequence"/>
</dbReference>
<dbReference type="AlphaFoldDB" id="A0AAD2CW83"/>
<dbReference type="EMBL" id="CAMPGE010014027">
    <property type="protein sequence ID" value="CAI2372727.1"/>
    <property type="molecule type" value="Genomic_DNA"/>
</dbReference>
<gene>
    <name evidence="2" type="ORF">ECRASSUSDP1_LOCUS14060</name>
</gene>
<keyword evidence="3" id="KW-1185">Reference proteome</keyword>
<organism evidence="2 3">
    <name type="scientific">Euplotes crassus</name>
    <dbReference type="NCBI Taxonomy" id="5936"/>
    <lineage>
        <taxon>Eukaryota</taxon>
        <taxon>Sar</taxon>
        <taxon>Alveolata</taxon>
        <taxon>Ciliophora</taxon>
        <taxon>Intramacronucleata</taxon>
        <taxon>Spirotrichea</taxon>
        <taxon>Hypotrichia</taxon>
        <taxon>Euplotida</taxon>
        <taxon>Euplotidae</taxon>
        <taxon>Moneuplotes</taxon>
    </lineage>
</organism>
<evidence type="ECO:0000313" key="2">
    <source>
        <dbReference type="EMBL" id="CAI2372727.1"/>
    </source>
</evidence>
<proteinExistence type="predicted"/>
<sequence>METEYNAMGSKQLGGTLKTAKYSSGDRLPGNMKSFIFTAFGKSEDFKNRPKTKFHLSRLVQRPKHKPMKVKYFDPEGSVQYKRDISPQTMEDKFSLYDGPWLSTLRDRSQSCNTAKASRKKSKPLESTVPNPPSFYEEDLQKWDNKFRESVKERKSFKQKYLKDAKVGLEVGPGDKIMQLIQKRRKSRFSTNNFNILDFETKGLNSSSHLVKHGARGSPNKIQLNFECNLRDYRCKTNISHKSQWKNAFQKIHLNSTKNSKSKEHNSSNPRNIIIKLRKMINNRQANANSSLPFFGQGYSKKSNEWTVGLRSYHPDQHSAFRFTDSKFHISNQSPKSHNKIK</sequence>
<evidence type="ECO:0000313" key="3">
    <source>
        <dbReference type="Proteomes" id="UP001295684"/>
    </source>
</evidence>
<comment type="caution">
    <text evidence="2">The sequence shown here is derived from an EMBL/GenBank/DDBJ whole genome shotgun (WGS) entry which is preliminary data.</text>
</comment>
<accession>A0AAD2CW83</accession>